<keyword evidence="2" id="KW-1185">Reference proteome</keyword>
<dbReference type="STRING" id="1203610.HMPREF1536_04438"/>
<protein>
    <recommendedName>
        <fullName evidence="3">DNA mismatch repair protein MutS-like N-terminal domain-containing protein</fullName>
    </recommendedName>
</protein>
<evidence type="ECO:0008006" key="3">
    <source>
        <dbReference type="Google" id="ProtNLM"/>
    </source>
</evidence>
<sequence length="169" mass="19669">MDLKQKLDLETAESTYIYLYREGLFWKAYERSAIKFIQTITVYQVNTRFCKVVDMEVISLGFPDAVLPKILENREYEQPDEKRLVIRSVLLGDGEFATEKSRYISNKMQALKKDTLQESVLVRKEPDTGALVLERLRLYDIAGVTPIECMIFLSSLKKQLENNITFKDN</sequence>
<organism evidence="1 2">
    <name type="scientific">Parabacteroides gordonii MS-1 = DSM 23371</name>
    <dbReference type="NCBI Taxonomy" id="1203610"/>
    <lineage>
        <taxon>Bacteria</taxon>
        <taxon>Pseudomonadati</taxon>
        <taxon>Bacteroidota</taxon>
        <taxon>Bacteroidia</taxon>
        <taxon>Bacteroidales</taxon>
        <taxon>Tannerellaceae</taxon>
        <taxon>Parabacteroides</taxon>
    </lineage>
</organism>
<name>A0A0F5IUZ0_9BACT</name>
<dbReference type="RefSeq" id="WP_028729069.1">
    <property type="nucleotide sequence ID" value="NZ_KE386763.1"/>
</dbReference>
<dbReference type="Proteomes" id="UP000033035">
    <property type="component" value="Unassembled WGS sequence"/>
</dbReference>
<dbReference type="EMBL" id="AQHW01000025">
    <property type="protein sequence ID" value="KKB49374.1"/>
    <property type="molecule type" value="Genomic_DNA"/>
</dbReference>
<reference evidence="1 2" key="1">
    <citation type="submission" date="2013-04" db="EMBL/GenBank/DDBJ databases">
        <title>The Genome Sequence of Parabacteroides gordonii DSM 23371.</title>
        <authorList>
            <consortium name="The Broad Institute Genomics Platform"/>
            <person name="Earl A."/>
            <person name="Ward D."/>
            <person name="Feldgarden M."/>
            <person name="Gevers D."/>
            <person name="Martens E."/>
            <person name="Sakamoto M."/>
            <person name="Benno Y."/>
            <person name="Suzuki N."/>
            <person name="Matsunaga N."/>
            <person name="Koshihara K."/>
            <person name="Seki M."/>
            <person name="Komiya H."/>
            <person name="Walker B."/>
            <person name="Young S."/>
            <person name="Zeng Q."/>
            <person name="Gargeya S."/>
            <person name="Fitzgerald M."/>
            <person name="Haas B."/>
            <person name="Abouelleil A."/>
            <person name="Allen A.W."/>
            <person name="Alvarado L."/>
            <person name="Arachchi H.M."/>
            <person name="Berlin A.M."/>
            <person name="Chapman S.B."/>
            <person name="Gainer-Dewar J."/>
            <person name="Goldberg J."/>
            <person name="Griggs A."/>
            <person name="Gujja S."/>
            <person name="Hansen M."/>
            <person name="Howarth C."/>
            <person name="Imamovic A."/>
            <person name="Ireland A."/>
            <person name="Larimer J."/>
            <person name="McCowan C."/>
            <person name="Murphy C."/>
            <person name="Pearson M."/>
            <person name="Poon T.W."/>
            <person name="Priest M."/>
            <person name="Roberts A."/>
            <person name="Saif S."/>
            <person name="Shea T."/>
            <person name="Sisk P."/>
            <person name="Sykes S."/>
            <person name="Wortman J."/>
            <person name="Nusbaum C."/>
            <person name="Birren B."/>
        </authorList>
    </citation>
    <scope>NUCLEOTIDE SEQUENCE [LARGE SCALE GENOMIC DNA]</scope>
    <source>
        <strain evidence="1 2">MS-1</strain>
    </source>
</reference>
<dbReference type="AlphaFoldDB" id="A0A0F5IUZ0"/>
<gene>
    <name evidence="1" type="ORF">HMPREF1536_04438</name>
</gene>
<comment type="caution">
    <text evidence="1">The sequence shown here is derived from an EMBL/GenBank/DDBJ whole genome shotgun (WGS) entry which is preliminary data.</text>
</comment>
<dbReference type="HOGENOM" id="CLU_134398_0_0_10"/>
<accession>A0A0F5IUZ0</accession>
<evidence type="ECO:0000313" key="1">
    <source>
        <dbReference type="EMBL" id="KKB49374.1"/>
    </source>
</evidence>
<evidence type="ECO:0000313" key="2">
    <source>
        <dbReference type="Proteomes" id="UP000033035"/>
    </source>
</evidence>
<proteinExistence type="predicted"/>
<dbReference type="PATRIC" id="fig|1203610.3.peg.4520"/>